<feature type="transmembrane region" description="Helical" evidence="8">
    <location>
        <begin position="266"/>
        <end position="286"/>
    </location>
</feature>
<dbReference type="AlphaFoldDB" id="A0AAU7E1C7"/>
<keyword evidence="3" id="KW-0813">Transport</keyword>
<feature type="transmembrane region" description="Helical" evidence="8">
    <location>
        <begin position="372"/>
        <end position="391"/>
    </location>
</feature>
<evidence type="ECO:0000256" key="4">
    <source>
        <dbReference type="ARBA" id="ARBA00022475"/>
    </source>
</evidence>
<dbReference type="InterPro" id="IPR048279">
    <property type="entry name" value="MdtK-like"/>
</dbReference>
<feature type="transmembrane region" description="Helical" evidence="8">
    <location>
        <begin position="397"/>
        <end position="416"/>
    </location>
</feature>
<accession>A0AAU7E1C7</accession>
<name>A0AAU7E1C7_9MICO</name>
<evidence type="ECO:0000313" key="9">
    <source>
        <dbReference type="EMBL" id="XBH23237.1"/>
    </source>
</evidence>
<reference evidence="9" key="1">
    <citation type="submission" date="2024-02" db="EMBL/GenBank/DDBJ databases">
        <title>Tomenella chthoni gen. nov. sp. nov., a member of the family Jonesiaceae isolated from bat guano.</title>
        <authorList>
            <person name="Miller S.L."/>
            <person name="King J."/>
            <person name="Sankaranarayanan K."/>
            <person name="Lawson P.A."/>
        </authorList>
    </citation>
    <scope>NUCLEOTIDE SEQUENCE</scope>
    <source>
        <strain evidence="9">BS-20</strain>
    </source>
</reference>
<feature type="transmembrane region" description="Helical" evidence="8">
    <location>
        <begin position="307"/>
        <end position="327"/>
    </location>
</feature>
<keyword evidence="7 8" id="KW-0472">Membrane</keyword>
<dbReference type="PIRSF" id="PIRSF006603">
    <property type="entry name" value="DinF"/>
    <property type="match status" value="1"/>
</dbReference>
<dbReference type="NCBIfam" id="TIGR00797">
    <property type="entry name" value="matE"/>
    <property type="match status" value="1"/>
</dbReference>
<organism evidence="9">
    <name type="scientific">Jonesiaceae bacterium BS-20</name>
    <dbReference type="NCBI Taxonomy" id="3120821"/>
    <lineage>
        <taxon>Bacteria</taxon>
        <taxon>Bacillati</taxon>
        <taxon>Actinomycetota</taxon>
        <taxon>Actinomycetes</taxon>
        <taxon>Micrococcales</taxon>
        <taxon>Jonesiaceae</taxon>
    </lineage>
</organism>
<evidence type="ECO:0000256" key="3">
    <source>
        <dbReference type="ARBA" id="ARBA00022448"/>
    </source>
</evidence>
<sequence>MLDRRILALAIPSLGSLVAEPLFVLIDSAVVGRLGTNQLAGLSVASTVLTTIVGLCVFLAYATTASVSRKLGAGHTKEALRSGIDGIWLAIGLGIILALGLLLSAPYLLAALGAKDAVLTNAVAYLRWSAPGLPGMLLVLAATGVLRGFQDTKSPLWVASIGAAVNAILSVALVYGAGMGTAGSGLGTAITQLAMGAVLATLVARGAKREGISLRPATHGILSNVRTGTPLLIRTLSLRVAIILTVFTATGLGATVLAGHQVVNSVWGLAAFALDALAIAAQALIGHSLGSGDRKFTRAAVTRTLQWGVLVGAVLGAIIAVGGWWFAPLFTHDPLVREAVMYGCIVAGVFMPIMGWVCVLDGVLIGAGDGVYLAKVGVLNLVVYAPFVWAVHLWAPGGALGLMWLWLSFAGVYIGIRAVTTGVRASGTAWMKVG</sequence>
<comment type="subcellular location">
    <subcellularLocation>
        <location evidence="1">Cell membrane</location>
        <topology evidence="1">Multi-pass membrane protein</topology>
    </subcellularLocation>
</comment>
<feature type="transmembrane region" description="Helical" evidence="8">
    <location>
        <begin position="339"/>
        <end position="360"/>
    </location>
</feature>
<feature type="transmembrane region" description="Helical" evidence="8">
    <location>
        <begin position="156"/>
        <end position="177"/>
    </location>
</feature>
<dbReference type="PANTHER" id="PTHR42893">
    <property type="entry name" value="PROTEIN DETOXIFICATION 44, CHLOROPLASTIC-RELATED"/>
    <property type="match status" value="1"/>
</dbReference>
<evidence type="ECO:0000256" key="1">
    <source>
        <dbReference type="ARBA" id="ARBA00004651"/>
    </source>
</evidence>
<feature type="transmembrane region" description="Helical" evidence="8">
    <location>
        <begin position="189"/>
        <end position="207"/>
    </location>
</feature>
<feature type="transmembrane region" description="Helical" evidence="8">
    <location>
        <begin position="236"/>
        <end position="260"/>
    </location>
</feature>
<keyword evidence="6 8" id="KW-1133">Transmembrane helix</keyword>
<dbReference type="Pfam" id="PF01554">
    <property type="entry name" value="MatE"/>
    <property type="match status" value="2"/>
</dbReference>
<dbReference type="GO" id="GO:0005886">
    <property type="term" value="C:plasma membrane"/>
    <property type="evidence" value="ECO:0007669"/>
    <property type="project" value="UniProtKB-SubCell"/>
</dbReference>
<protein>
    <submittedName>
        <fullName evidence="9">MATE family efflux transporter</fullName>
    </submittedName>
</protein>
<keyword evidence="4" id="KW-1003">Cell membrane</keyword>
<dbReference type="EMBL" id="CP146203">
    <property type="protein sequence ID" value="XBH23237.1"/>
    <property type="molecule type" value="Genomic_DNA"/>
</dbReference>
<evidence type="ECO:0000256" key="5">
    <source>
        <dbReference type="ARBA" id="ARBA00022692"/>
    </source>
</evidence>
<dbReference type="PANTHER" id="PTHR42893:SF46">
    <property type="entry name" value="PROTEIN DETOXIFICATION 44, CHLOROPLASTIC"/>
    <property type="match status" value="1"/>
</dbReference>
<dbReference type="InterPro" id="IPR044644">
    <property type="entry name" value="DinF-like"/>
</dbReference>
<feature type="transmembrane region" description="Helical" evidence="8">
    <location>
        <begin position="86"/>
        <end position="108"/>
    </location>
</feature>
<evidence type="ECO:0000256" key="8">
    <source>
        <dbReference type="SAM" id="Phobius"/>
    </source>
</evidence>
<gene>
    <name evidence="9" type="ORF">V5R04_13955</name>
</gene>
<proteinExistence type="inferred from homology"/>
<evidence type="ECO:0000256" key="7">
    <source>
        <dbReference type="ARBA" id="ARBA00023136"/>
    </source>
</evidence>
<keyword evidence="5 8" id="KW-0812">Transmembrane</keyword>
<evidence type="ECO:0000256" key="6">
    <source>
        <dbReference type="ARBA" id="ARBA00022989"/>
    </source>
</evidence>
<dbReference type="InterPro" id="IPR002528">
    <property type="entry name" value="MATE_fam"/>
</dbReference>
<dbReference type="GO" id="GO:0015297">
    <property type="term" value="F:antiporter activity"/>
    <property type="evidence" value="ECO:0007669"/>
    <property type="project" value="InterPro"/>
</dbReference>
<comment type="similarity">
    <text evidence="2">Belongs to the multi antimicrobial extrusion (MATE) (TC 2.A.66.1) family.</text>
</comment>
<dbReference type="GO" id="GO:0042910">
    <property type="term" value="F:xenobiotic transmembrane transporter activity"/>
    <property type="evidence" value="ECO:0007669"/>
    <property type="project" value="InterPro"/>
</dbReference>
<feature type="transmembrane region" description="Helical" evidence="8">
    <location>
        <begin position="128"/>
        <end position="149"/>
    </location>
</feature>
<evidence type="ECO:0000256" key="2">
    <source>
        <dbReference type="ARBA" id="ARBA00010199"/>
    </source>
</evidence>
<feature type="transmembrane region" description="Helical" evidence="8">
    <location>
        <begin position="43"/>
        <end position="65"/>
    </location>
</feature>